<feature type="compositionally biased region" description="Low complexity" evidence="1">
    <location>
        <begin position="148"/>
        <end position="181"/>
    </location>
</feature>
<feature type="chain" id="PRO_5034585844" description="GPI anchored protein" evidence="2">
    <location>
        <begin position="24"/>
        <end position="341"/>
    </location>
</feature>
<feature type="compositionally biased region" description="Low complexity" evidence="1">
    <location>
        <begin position="291"/>
        <end position="309"/>
    </location>
</feature>
<feature type="region of interest" description="Disordered" evidence="1">
    <location>
        <begin position="291"/>
        <end position="313"/>
    </location>
</feature>
<sequence length="341" mass="34252">MHSIRDILSMSLLLTLFSSFVQAHRLHQSPQNQEEESGFAGLQKLLDQVDAPSLHAALHDLSPKKFKHGMFQDDRTAVEAIHKDEPSLATSVVNIAKRNVMEDIKKDLAKRAQEISNGTTTTTTPAASVPESSHTGLATPVPQGGGLSSSTTSSPSTDTSTTLAGAGSSMPSTITSTSTSSNGAIVAGSDSHSTTSASTSAGESPSTTATSSASLTHGEVITSTNSVGLTIVSTVGGGVHTISPSPGSSTPSSSMTQSSITSTVVHTSTLPNGSQSVVTAVTIVGAGAAAADTPTGTAGVATAGSSSGSPRLQTGEAPMMRGWCKEMVLVVGGAVGVAMMM</sequence>
<protein>
    <recommendedName>
        <fullName evidence="5">GPI anchored protein</fullName>
    </recommendedName>
</protein>
<feature type="compositionally biased region" description="Low complexity" evidence="1">
    <location>
        <begin position="189"/>
        <end position="215"/>
    </location>
</feature>
<dbReference type="Proteomes" id="UP000578531">
    <property type="component" value="Unassembled WGS sequence"/>
</dbReference>
<comment type="caution">
    <text evidence="3">The sequence shown here is derived from an EMBL/GenBank/DDBJ whole genome shotgun (WGS) entry which is preliminary data.</text>
</comment>
<dbReference type="AlphaFoldDB" id="A0A8H6L977"/>
<evidence type="ECO:0008006" key="5">
    <source>
        <dbReference type="Google" id="ProtNLM"/>
    </source>
</evidence>
<dbReference type="EMBL" id="JACCJC010000003">
    <property type="protein sequence ID" value="KAF6240472.1"/>
    <property type="molecule type" value="Genomic_DNA"/>
</dbReference>
<feature type="region of interest" description="Disordered" evidence="1">
    <location>
        <begin position="115"/>
        <end position="215"/>
    </location>
</feature>
<dbReference type="RefSeq" id="XP_037169731.1">
    <property type="nucleotide sequence ID" value="XM_037303084.1"/>
</dbReference>
<keyword evidence="2" id="KW-0732">Signal</keyword>
<gene>
    <name evidence="3" type="ORF">HO173_001140</name>
</gene>
<evidence type="ECO:0000256" key="1">
    <source>
        <dbReference type="SAM" id="MobiDB-lite"/>
    </source>
</evidence>
<evidence type="ECO:0000313" key="4">
    <source>
        <dbReference type="Proteomes" id="UP000578531"/>
    </source>
</evidence>
<reference evidence="3 4" key="1">
    <citation type="journal article" date="2020" name="Genomics">
        <title>Complete, high-quality genomes from long-read metagenomic sequencing of two wolf lichen thalli reveals enigmatic genome architecture.</title>
        <authorList>
            <person name="McKenzie S.K."/>
            <person name="Walston R.F."/>
            <person name="Allen J.L."/>
        </authorList>
    </citation>
    <scope>NUCLEOTIDE SEQUENCE [LARGE SCALE GENOMIC DNA]</scope>
    <source>
        <strain evidence="3">WasteWater2</strain>
    </source>
</reference>
<feature type="region of interest" description="Disordered" evidence="1">
    <location>
        <begin position="240"/>
        <end position="260"/>
    </location>
</feature>
<feature type="compositionally biased region" description="Low complexity" evidence="1">
    <location>
        <begin position="241"/>
        <end position="260"/>
    </location>
</feature>
<proteinExistence type="predicted"/>
<evidence type="ECO:0000313" key="3">
    <source>
        <dbReference type="EMBL" id="KAF6240472.1"/>
    </source>
</evidence>
<dbReference type="OrthoDB" id="5427732at2759"/>
<accession>A0A8H6L977</accession>
<name>A0A8H6L977_9LECA</name>
<organism evidence="3 4">
    <name type="scientific">Letharia columbiana</name>
    <dbReference type="NCBI Taxonomy" id="112416"/>
    <lineage>
        <taxon>Eukaryota</taxon>
        <taxon>Fungi</taxon>
        <taxon>Dikarya</taxon>
        <taxon>Ascomycota</taxon>
        <taxon>Pezizomycotina</taxon>
        <taxon>Lecanoromycetes</taxon>
        <taxon>OSLEUM clade</taxon>
        <taxon>Lecanoromycetidae</taxon>
        <taxon>Lecanorales</taxon>
        <taxon>Lecanorineae</taxon>
        <taxon>Parmeliaceae</taxon>
        <taxon>Letharia</taxon>
    </lineage>
</organism>
<feature type="signal peptide" evidence="2">
    <location>
        <begin position="1"/>
        <end position="23"/>
    </location>
</feature>
<evidence type="ECO:0000256" key="2">
    <source>
        <dbReference type="SAM" id="SignalP"/>
    </source>
</evidence>
<dbReference type="GeneID" id="59282816"/>
<keyword evidence="4" id="KW-1185">Reference proteome</keyword>